<evidence type="ECO:0000256" key="7">
    <source>
        <dbReference type="ARBA" id="ARBA00048313"/>
    </source>
</evidence>
<proteinExistence type="inferred from homology"/>
<dbReference type="Gene3D" id="3.90.110.10">
    <property type="entry name" value="Lactate dehydrogenase/glycoside hydrolase, family 4, C-terminal"/>
    <property type="match status" value="1"/>
</dbReference>
<gene>
    <name evidence="10" type="ORF">LWI28_002437</name>
</gene>
<sequence length="474" mass="50840">MKKSKKVVGIRWVFFGDANTLANLENKAHWRRNPIYKSNKISLKFSLSSPPPKPTDLLTLQHLQECEMAATTFSIGSSVSFSPKASLLPQSKLSFALRFNSKFSIASFSGLKAVSCESETSFLSKESSAALRDTFARKALISDQRPQYGLQPQASFKVAILGASGGIGQPLALLVKMSPLVSALHLYDIANVKGVAADLSHCNTPSQVLDFTGASELSNCLKGVNLVVIPAGVPRKPGMTRDDLFNINANIVKTLVEAVADNCPDAFIHIISNPVNSTVPIAAEVLKQKGVYDPKKLFGVTTLDVVRANTFVAQKKNLKLIDVDVPVVGGHAGITILPLLSKTNPTVNFTDEEVEELTVRIQNAGTEVVEAKAGAGSATLSMAYAAARFVESSLRALDGDGDVYECAYVESNLTELQFFASRIKLGRNGVEALISSEIQGLTEYEHKALESLKPELKASIDKGVAFAQKQAVAA</sequence>
<dbReference type="FunFam" id="3.90.110.10:FF:000001">
    <property type="entry name" value="Malate dehydrogenase"/>
    <property type="match status" value="1"/>
</dbReference>
<evidence type="ECO:0000313" key="11">
    <source>
        <dbReference type="Proteomes" id="UP001064489"/>
    </source>
</evidence>
<evidence type="ECO:0000259" key="9">
    <source>
        <dbReference type="Pfam" id="PF02866"/>
    </source>
</evidence>
<keyword evidence="5" id="KW-0560">Oxidoreductase</keyword>
<comment type="subunit">
    <text evidence="2">Homodimer.</text>
</comment>
<dbReference type="InterPro" id="IPR036291">
    <property type="entry name" value="NAD(P)-bd_dom_sf"/>
</dbReference>
<dbReference type="GO" id="GO:0005739">
    <property type="term" value="C:mitochondrion"/>
    <property type="evidence" value="ECO:0007669"/>
    <property type="project" value="TreeGrafter"/>
</dbReference>
<dbReference type="InterPro" id="IPR015955">
    <property type="entry name" value="Lactate_DH/Glyco_Ohase_4_C"/>
</dbReference>
<accession>A0AAD5NNR1</accession>
<evidence type="ECO:0000256" key="3">
    <source>
        <dbReference type="ARBA" id="ARBA00012995"/>
    </source>
</evidence>
<evidence type="ECO:0000313" key="10">
    <source>
        <dbReference type="EMBL" id="KAI9173508.1"/>
    </source>
</evidence>
<dbReference type="InterPro" id="IPR022383">
    <property type="entry name" value="Lactate/malate_DH_C"/>
</dbReference>
<dbReference type="InterPro" id="IPR001236">
    <property type="entry name" value="Lactate/malate_DH_N"/>
</dbReference>
<dbReference type="SUPFAM" id="SSF51735">
    <property type="entry name" value="NAD(P)-binding Rossmann-fold domains"/>
    <property type="match status" value="1"/>
</dbReference>
<evidence type="ECO:0000256" key="6">
    <source>
        <dbReference type="ARBA" id="ARBA00023027"/>
    </source>
</evidence>
<reference evidence="10" key="1">
    <citation type="journal article" date="2022" name="Plant J.">
        <title>Strategies of tolerance reflected in two North American maple genomes.</title>
        <authorList>
            <person name="McEvoy S.L."/>
            <person name="Sezen U.U."/>
            <person name="Trouern-Trend A."/>
            <person name="McMahon S.M."/>
            <person name="Schaberg P.G."/>
            <person name="Yang J."/>
            <person name="Wegrzyn J.L."/>
            <person name="Swenson N.G."/>
        </authorList>
    </citation>
    <scope>NUCLEOTIDE SEQUENCE</scope>
    <source>
        <strain evidence="10">91603</strain>
    </source>
</reference>
<dbReference type="InterPro" id="IPR010097">
    <property type="entry name" value="Malate_DH_type1"/>
</dbReference>
<evidence type="ECO:0000256" key="1">
    <source>
        <dbReference type="ARBA" id="ARBA00008824"/>
    </source>
</evidence>
<keyword evidence="11" id="KW-1185">Reference proteome</keyword>
<keyword evidence="6" id="KW-0520">NAD</keyword>
<dbReference type="InterPro" id="IPR001252">
    <property type="entry name" value="Malate_DH_AS"/>
</dbReference>
<feature type="domain" description="Lactate/malate dehydrogenase C-terminal" evidence="9">
    <location>
        <begin position="301"/>
        <end position="466"/>
    </location>
</feature>
<dbReference type="GO" id="GO:0006108">
    <property type="term" value="P:malate metabolic process"/>
    <property type="evidence" value="ECO:0007669"/>
    <property type="project" value="InterPro"/>
</dbReference>
<evidence type="ECO:0000256" key="4">
    <source>
        <dbReference type="ARBA" id="ARBA00022532"/>
    </source>
</evidence>
<name>A0AAD5NNR1_ACENE</name>
<evidence type="ECO:0000256" key="2">
    <source>
        <dbReference type="ARBA" id="ARBA00011738"/>
    </source>
</evidence>
<comment type="similarity">
    <text evidence="1">Belongs to the LDH/MDH superfamily. MDH type 1 family.</text>
</comment>
<dbReference type="Pfam" id="PF02866">
    <property type="entry name" value="Ldh_1_C"/>
    <property type="match status" value="1"/>
</dbReference>
<dbReference type="Proteomes" id="UP001064489">
    <property type="component" value="Chromosome 8"/>
</dbReference>
<protein>
    <recommendedName>
        <fullName evidence="3">malate dehydrogenase</fullName>
        <ecNumber evidence="3">1.1.1.37</ecNumber>
    </recommendedName>
</protein>
<dbReference type="Pfam" id="PF00056">
    <property type="entry name" value="Ldh_1_N"/>
    <property type="match status" value="1"/>
</dbReference>
<dbReference type="GO" id="GO:0030060">
    <property type="term" value="F:L-malate dehydrogenase (NAD+) activity"/>
    <property type="evidence" value="ECO:0007669"/>
    <property type="project" value="UniProtKB-EC"/>
</dbReference>
<comment type="catalytic activity">
    <reaction evidence="7">
        <text>(S)-malate + NAD(+) = oxaloacetate + NADH + H(+)</text>
        <dbReference type="Rhea" id="RHEA:21432"/>
        <dbReference type="ChEBI" id="CHEBI:15378"/>
        <dbReference type="ChEBI" id="CHEBI:15589"/>
        <dbReference type="ChEBI" id="CHEBI:16452"/>
        <dbReference type="ChEBI" id="CHEBI:57540"/>
        <dbReference type="ChEBI" id="CHEBI:57945"/>
        <dbReference type="EC" id="1.1.1.37"/>
    </reaction>
</comment>
<feature type="domain" description="Lactate/malate dehydrogenase N-terminal" evidence="8">
    <location>
        <begin position="157"/>
        <end position="299"/>
    </location>
</feature>
<comment type="caution">
    <text evidence="10">The sequence shown here is derived from an EMBL/GenBank/DDBJ whole genome shotgun (WGS) entry which is preliminary data.</text>
</comment>
<dbReference type="SUPFAM" id="SSF56327">
    <property type="entry name" value="LDH C-terminal domain-like"/>
    <property type="match status" value="1"/>
</dbReference>
<keyword evidence="4" id="KW-0816">Tricarboxylic acid cycle</keyword>
<dbReference type="NCBIfam" id="TIGR01772">
    <property type="entry name" value="MDH_euk_gproteo"/>
    <property type="match status" value="1"/>
</dbReference>
<dbReference type="EMBL" id="JAJSOW010000103">
    <property type="protein sequence ID" value="KAI9173508.1"/>
    <property type="molecule type" value="Genomic_DNA"/>
</dbReference>
<dbReference type="GO" id="GO:0006099">
    <property type="term" value="P:tricarboxylic acid cycle"/>
    <property type="evidence" value="ECO:0007669"/>
    <property type="project" value="UniProtKB-KW"/>
</dbReference>
<dbReference type="PROSITE" id="PS00068">
    <property type="entry name" value="MDH"/>
    <property type="match status" value="1"/>
</dbReference>
<evidence type="ECO:0000256" key="5">
    <source>
        <dbReference type="ARBA" id="ARBA00023002"/>
    </source>
</evidence>
<dbReference type="EC" id="1.1.1.37" evidence="3"/>
<dbReference type="PANTHER" id="PTHR11540:SF16">
    <property type="entry name" value="MALATE DEHYDROGENASE, MITOCHONDRIAL"/>
    <property type="match status" value="1"/>
</dbReference>
<dbReference type="FunFam" id="3.40.50.720:FF:000017">
    <property type="entry name" value="Malate dehydrogenase"/>
    <property type="match status" value="1"/>
</dbReference>
<evidence type="ECO:0000259" key="8">
    <source>
        <dbReference type="Pfam" id="PF00056"/>
    </source>
</evidence>
<organism evidence="10 11">
    <name type="scientific">Acer negundo</name>
    <name type="common">Box elder</name>
    <dbReference type="NCBI Taxonomy" id="4023"/>
    <lineage>
        <taxon>Eukaryota</taxon>
        <taxon>Viridiplantae</taxon>
        <taxon>Streptophyta</taxon>
        <taxon>Embryophyta</taxon>
        <taxon>Tracheophyta</taxon>
        <taxon>Spermatophyta</taxon>
        <taxon>Magnoliopsida</taxon>
        <taxon>eudicotyledons</taxon>
        <taxon>Gunneridae</taxon>
        <taxon>Pentapetalae</taxon>
        <taxon>rosids</taxon>
        <taxon>malvids</taxon>
        <taxon>Sapindales</taxon>
        <taxon>Sapindaceae</taxon>
        <taxon>Hippocastanoideae</taxon>
        <taxon>Acereae</taxon>
        <taxon>Acer</taxon>
    </lineage>
</organism>
<dbReference type="PANTHER" id="PTHR11540">
    <property type="entry name" value="MALATE AND LACTATE DEHYDROGENASE"/>
    <property type="match status" value="1"/>
</dbReference>
<dbReference type="CDD" id="cd01337">
    <property type="entry name" value="MDH_glyoxysomal_mitochondrial"/>
    <property type="match status" value="1"/>
</dbReference>
<dbReference type="Gene3D" id="3.40.50.720">
    <property type="entry name" value="NAD(P)-binding Rossmann-like Domain"/>
    <property type="match status" value="1"/>
</dbReference>
<reference evidence="10" key="2">
    <citation type="submission" date="2023-02" db="EMBL/GenBank/DDBJ databases">
        <authorList>
            <person name="Swenson N.G."/>
            <person name="Wegrzyn J.L."/>
            <person name="Mcevoy S.L."/>
        </authorList>
    </citation>
    <scope>NUCLEOTIDE SEQUENCE</scope>
    <source>
        <strain evidence="10">91603</strain>
        <tissue evidence="10">Leaf</tissue>
    </source>
</reference>
<dbReference type="AlphaFoldDB" id="A0AAD5NNR1"/>